<accession>A0A6J6D2Y0</accession>
<protein>
    <submittedName>
        <fullName evidence="1">Unannotated protein</fullName>
    </submittedName>
</protein>
<dbReference type="EMBL" id="CAEZSU010000154">
    <property type="protein sequence ID" value="CAB4558341.1"/>
    <property type="molecule type" value="Genomic_DNA"/>
</dbReference>
<gene>
    <name evidence="1" type="ORF">UFOPK1495_01333</name>
</gene>
<sequence length="59" mass="6326">MHVATHRFGGDDLFAIKTSDDAQRAVCSRMLRTHVEGHALGFEIEVDAIVNGLGGECGN</sequence>
<name>A0A6J6D2Y0_9ZZZZ</name>
<evidence type="ECO:0000313" key="1">
    <source>
        <dbReference type="EMBL" id="CAB4558341.1"/>
    </source>
</evidence>
<proteinExistence type="predicted"/>
<organism evidence="1">
    <name type="scientific">freshwater metagenome</name>
    <dbReference type="NCBI Taxonomy" id="449393"/>
    <lineage>
        <taxon>unclassified sequences</taxon>
        <taxon>metagenomes</taxon>
        <taxon>ecological metagenomes</taxon>
    </lineage>
</organism>
<dbReference type="AlphaFoldDB" id="A0A6J6D2Y0"/>
<reference evidence="1" key="1">
    <citation type="submission" date="2020-05" db="EMBL/GenBank/DDBJ databases">
        <authorList>
            <person name="Chiriac C."/>
            <person name="Salcher M."/>
            <person name="Ghai R."/>
            <person name="Kavagutti S V."/>
        </authorList>
    </citation>
    <scope>NUCLEOTIDE SEQUENCE</scope>
</reference>